<sequence length="141" mass="15590">MSCLTLATLDPHNPRPNVKVESSFLRSYTLDESDKFGLESYHKQPLYEVSRLPDKLNKPSMTIPMTVISFEGPRVGNIGFKERYAIGSFPCPPSTTGPTNGPNPNLAYNLWARQDSLIHAILVSVRGTSMSASSPTKDMIF</sequence>
<dbReference type="EMBL" id="JAAGAX010000010">
    <property type="protein sequence ID" value="KAF2300281.1"/>
    <property type="molecule type" value="Genomic_DNA"/>
</dbReference>
<dbReference type="AlphaFoldDB" id="A0A6A6LFR4"/>
<accession>A0A6A6LFR4</accession>
<proteinExistence type="predicted"/>
<organism evidence="1 2">
    <name type="scientific">Hevea brasiliensis</name>
    <name type="common">Para rubber tree</name>
    <name type="synonym">Siphonia brasiliensis</name>
    <dbReference type="NCBI Taxonomy" id="3981"/>
    <lineage>
        <taxon>Eukaryota</taxon>
        <taxon>Viridiplantae</taxon>
        <taxon>Streptophyta</taxon>
        <taxon>Embryophyta</taxon>
        <taxon>Tracheophyta</taxon>
        <taxon>Spermatophyta</taxon>
        <taxon>Magnoliopsida</taxon>
        <taxon>eudicotyledons</taxon>
        <taxon>Gunneridae</taxon>
        <taxon>Pentapetalae</taxon>
        <taxon>rosids</taxon>
        <taxon>fabids</taxon>
        <taxon>Malpighiales</taxon>
        <taxon>Euphorbiaceae</taxon>
        <taxon>Crotonoideae</taxon>
        <taxon>Micrandreae</taxon>
        <taxon>Hevea</taxon>
    </lineage>
</organism>
<gene>
    <name evidence="1" type="ORF">GH714_011407</name>
</gene>
<keyword evidence="2" id="KW-1185">Reference proteome</keyword>
<protein>
    <submittedName>
        <fullName evidence="1">Uncharacterized protein</fullName>
    </submittedName>
</protein>
<dbReference type="Proteomes" id="UP000467840">
    <property type="component" value="Chromosome 4"/>
</dbReference>
<reference evidence="1 2" key="1">
    <citation type="journal article" date="2020" name="Mol. Plant">
        <title>The Chromosome-Based Rubber Tree Genome Provides New Insights into Spurge Genome Evolution and Rubber Biosynthesis.</title>
        <authorList>
            <person name="Liu J."/>
            <person name="Shi C."/>
            <person name="Shi C.C."/>
            <person name="Li W."/>
            <person name="Zhang Q.J."/>
            <person name="Zhang Y."/>
            <person name="Li K."/>
            <person name="Lu H.F."/>
            <person name="Shi C."/>
            <person name="Zhu S.T."/>
            <person name="Xiao Z.Y."/>
            <person name="Nan H."/>
            <person name="Yue Y."/>
            <person name="Zhu X.G."/>
            <person name="Wu Y."/>
            <person name="Hong X.N."/>
            <person name="Fan G.Y."/>
            <person name="Tong Y."/>
            <person name="Zhang D."/>
            <person name="Mao C.L."/>
            <person name="Liu Y.L."/>
            <person name="Hao S.J."/>
            <person name="Liu W.Q."/>
            <person name="Lv M.Q."/>
            <person name="Zhang H.B."/>
            <person name="Liu Y."/>
            <person name="Hu-Tang G.R."/>
            <person name="Wang J.P."/>
            <person name="Wang J.H."/>
            <person name="Sun Y.H."/>
            <person name="Ni S.B."/>
            <person name="Chen W.B."/>
            <person name="Zhang X.C."/>
            <person name="Jiao Y.N."/>
            <person name="Eichler E.E."/>
            <person name="Li G.H."/>
            <person name="Liu X."/>
            <person name="Gao L.Z."/>
        </authorList>
    </citation>
    <scope>NUCLEOTIDE SEQUENCE [LARGE SCALE GENOMIC DNA]</scope>
    <source>
        <strain evidence="2">cv. GT1</strain>
        <tissue evidence="1">Leaf</tissue>
    </source>
</reference>
<evidence type="ECO:0000313" key="2">
    <source>
        <dbReference type="Proteomes" id="UP000467840"/>
    </source>
</evidence>
<name>A0A6A6LFR4_HEVBR</name>
<evidence type="ECO:0000313" key="1">
    <source>
        <dbReference type="EMBL" id="KAF2300281.1"/>
    </source>
</evidence>
<comment type="caution">
    <text evidence="1">The sequence shown here is derived from an EMBL/GenBank/DDBJ whole genome shotgun (WGS) entry which is preliminary data.</text>
</comment>